<evidence type="ECO:0000313" key="3">
    <source>
        <dbReference type="EMBL" id="CCB61521.1"/>
    </source>
</evidence>
<accession>F6I3L1</accession>
<evidence type="ECO:0000256" key="1">
    <source>
        <dbReference type="ARBA" id="ARBA00010515"/>
    </source>
</evidence>
<dbReference type="Gene3D" id="3.40.50.1820">
    <property type="entry name" value="alpha/beta hydrolase"/>
    <property type="match status" value="1"/>
</dbReference>
<dbReference type="Proteomes" id="UP000009183">
    <property type="component" value="Chromosome 8"/>
</dbReference>
<reference evidence="4" key="1">
    <citation type="journal article" date="2007" name="Nature">
        <title>The grapevine genome sequence suggests ancestral hexaploidization in major angiosperm phyla.</title>
        <authorList>
            <consortium name="The French-Italian Public Consortium for Grapevine Genome Characterization."/>
            <person name="Jaillon O."/>
            <person name="Aury J.-M."/>
            <person name="Noel B."/>
            <person name="Policriti A."/>
            <person name="Clepet C."/>
            <person name="Casagrande A."/>
            <person name="Choisne N."/>
            <person name="Aubourg S."/>
            <person name="Vitulo N."/>
            <person name="Jubin C."/>
            <person name="Vezzi A."/>
            <person name="Legeai F."/>
            <person name="Hugueney P."/>
            <person name="Dasilva C."/>
            <person name="Horner D."/>
            <person name="Mica E."/>
            <person name="Jublot D."/>
            <person name="Poulain J."/>
            <person name="Bruyere C."/>
            <person name="Billault A."/>
            <person name="Segurens B."/>
            <person name="Gouyvenoux M."/>
            <person name="Ugarte E."/>
            <person name="Cattonaro F."/>
            <person name="Anthouard V."/>
            <person name="Vico V."/>
            <person name="Del Fabbro C."/>
            <person name="Alaux M."/>
            <person name="Di Gaspero G."/>
            <person name="Dumas V."/>
            <person name="Felice N."/>
            <person name="Paillard S."/>
            <person name="Juman I."/>
            <person name="Moroldo M."/>
            <person name="Scalabrin S."/>
            <person name="Canaguier A."/>
            <person name="Le Clainche I."/>
            <person name="Malacrida G."/>
            <person name="Durand E."/>
            <person name="Pesole G."/>
            <person name="Laucou V."/>
            <person name="Chatelet P."/>
            <person name="Merdinoglu D."/>
            <person name="Delledonne M."/>
            <person name="Pezzotti M."/>
            <person name="Lecharny A."/>
            <person name="Scarpelli C."/>
            <person name="Artiguenave F."/>
            <person name="Pe M.E."/>
            <person name="Valle G."/>
            <person name="Morgante M."/>
            <person name="Caboche M."/>
            <person name="Adam-Blondon A.-F."/>
            <person name="Weissenbach J."/>
            <person name="Quetier F."/>
            <person name="Wincker P."/>
        </authorList>
    </citation>
    <scope>NUCLEOTIDE SEQUENCE [LARGE SCALE GENOMIC DNA]</scope>
    <source>
        <strain evidence="4">cv. Pinot noir / PN40024</strain>
    </source>
</reference>
<dbReference type="GO" id="GO:0016787">
    <property type="term" value="F:hydrolase activity"/>
    <property type="evidence" value="ECO:0007669"/>
    <property type="project" value="InterPro"/>
</dbReference>
<dbReference type="InParanoid" id="F6I3L1"/>
<comment type="similarity">
    <text evidence="1">Belongs to the 'GDXG' lipolytic enzyme family.</text>
</comment>
<dbReference type="HOGENOM" id="CLU_1312101_0_0_1"/>
<dbReference type="AlphaFoldDB" id="F6I3L1"/>
<dbReference type="InterPro" id="IPR013094">
    <property type="entry name" value="AB_hydrolase_3"/>
</dbReference>
<dbReference type="PANTHER" id="PTHR23024:SF639">
    <property type="entry name" value="CARBOXYLESTERASE 11-RELATED"/>
    <property type="match status" value="1"/>
</dbReference>
<sequence length="210" mass="23685">MKSTHLQALTPPSTAINASVQHQRFDDYRCVLLGVSYGENIADYVARRFVEAGKLLDPVKVVAQILMYPCFIGSVPTKSEIKLANSYFYDKAMCLLAWKLFLPEEEVNLNHPTTNPLILGRGPPLKCIPSHCLFKGAPETQACAEDIAMWVKKYISVRGHEFFLLTMLTKRGIRVFVEGKEYAIFFYDGAIIMICANVHLFFYSCSLCPC</sequence>
<dbReference type="SUPFAM" id="SSF53474">
    <property type="entry name" value="alpha/beta-Hydrolases"/>
    <property type="match status" value="1"/>
</dbReference>
<keyword evidence="4" id="KW-1185">Reference proteome</keyword>
<gene>
    <name evidence="3" type="ordered locus">VIT_08s0032g00040</name>
</gene>
<name>F6I3L1_VITVI</name>
<dbReference type="eggNOG" id="KOG1515">
    <property type="taxonomic scope" value="Eukaryota"/>
</dbReference>
<dbReference type="InterPro" id="IPR029058">
    <property type="entry name" value="AB_hydrolase_fold"/>
</dbReference>
<dbReference type="EMBL" id="FN596742">
    <property type="protein sequence ID" value="CCB61521.1"/>
    <property type="molecule type" value="Genomic_DNA"/>
</dbReference>
<dbReference type="PaxDb" id="29760-VIT_08s0032g00040.t01"/>
<evidence type="ECO:0000313" key="4">
    <source>
        <dbReference type="Proteomes" id="UP000009183"/>
    </source>
</evidence>
<proteinExistence type="inferred from homology"/>
<dbReference type="Pfam" id="PF07859">
    <property type="entry name" value="Abhydrolase_3"/>
    <property type="match status" value="1"/>
</dbReference>
<dbReference type="InterPro" id="IPR050466">
    <property type="entry name" value="Carboxylest/Gibb_receptor"/>
</dbReference>
<dbReference type="OrthoDB" id="408631at2759"/>
<protein>
    <recommendedName>
        <fullName evidence="2">Alpha/beta hydrolase fold-3 domain-containing protein</fullName>
    </recommendedName>
</protein>
<evidence type="ECO:0000259" key="2">
    <source>
        <dbReference type="Pfam" id="PF07859"/>
    </source>
</evidence>
<dbReference type="PANTHER" id="PTHR23024">
    <property type="entry name" value="ARYLACETAMIDE DEACETYLASE"/>
    <property type="match status" value="1"/>
</dbReference>
<feature type="domain" description="Alpha/beta hydrolase fold-3" evidence="2">
    <location>
        <begin position="21"/>
        <end position="118"/>
    </location>
</feature>
<organism evidence="3 4">
    <name type="scientific">Vitis vinifera</name>
    <name type="common">Grape</name>
    <dbReference type="NCBI Taxonomy" id="29760"/>
    <lineage>
        <taxon>Eukaryota</taxon>
        <taxon>Viridiplantae</taxon>
        <taxon>Streptophyta</taxon>
        <taxon>Embryophyta</taxon>
        <taxon>Tracheophyta</taxon>
        <taxon>Spermatophyta</taxon>
        <taxon>Magnoliopsida</taxon>
        <taxon>eudicotyledons</taxon>
        <taxon>Gunneridae</taxon>
        <taxon>Pentapetalae</taxon>
        <taxon>rosids</taxon>
        <taxon>Vitales</taxon>
        <taxon>Vitaceae</taxon>
        <taxon>Viteae</taxon>
        <taxon>Vitis</taxon>
    </lineage>
</organism>